<dbReference type="InterPro" id="IPR036390">
    <property type="entry name" value="WH_DNA-bd_sf"/>
</dbReference>
<comment type="caution">
    <text evidence="1">The sequence shown here is derived from an EMBL/GenBank/DDBJ whole genome shotgun (WGS) entry which is preliminary data.</text>
</comment>
<dbReference type="SUPFAM" id="SSF46785">
    <property type="entry name" value="Winged helix' DNA-binding domain"/>
    <property type="match status" value="1"/>
</dbReference>
<sequence>MAEILLRSKQTSILIALKDTSQSWYISSLAKAANTTYVHACNFLVECEKLGLTTSERHGKMKTIKLTDKGKGVVDRIAGIYEAISSSEQERAKPDKEDN</sequence>
<dbReference type="InterPro" id="IPR036388">
    <property type="entry name" value="WH-like_DNA-bd_sf"/>
</dbReference>
<protein>
    <submittedName>
        <fullName evidence="1">Uncharacterized protein</fullName>
    </submittedName>
</protein>
<evidence type="ECO:0000313" key="1">
    <source>
        <dbReference type="EMBL" id="EQD39753.1"/>
    </source>
</evidence>
<dbReference type="AlphaFoldDB" id="T0Z3S1"/>
<reference evidence="1" key="1">
    <citation type="submission" date="2013-08" db="EMBL/GenBank/DDBJ databases">
        <authorList>
            <person name="Mendez C."/>
            <person name="Richter M."/>
            <person name="Ferrer M."/>
            <person name="Sanchez J."/>
        </authorList>
    </citation>
    <scope>NUCLEOTIDE SEQUENCE</scope>
</reference>
<feature type="non-terminal residue" evidence="1">
    <location>
        <position position="99"/>
    </location>
</feature>
<reference evidence="1" key="2">
    <citation type="journal article" date="2014" name="ISME J.">
        <title>Microbial stratification in low pH oxic and suboxic macroscopic growths along an acid mine drainage.</title>
        <authorList>
            <person name="Mendez-Garcia C."/>
            <person name="Mesa V."/>
            <person name="Sprenger R.R."/>
            <person name="Richter M."/>
            <person name="Diez M.S."/>
            <person name="Solano J."/>
            <person name="Bargiela R."/>
            <person name="Golyshina O.V."/>
            <person name="Manteca A."/>
            <person name="Ramos J.L."/>
            <person name="Gallego J.R."/>
            <person name="Llorente I."/>
            <person name="Martins Dos Santos V.A."/>
            <person name="Jensen O.N."/>
            <person name="Pelaez A.I."/>
            <person name="Sanchez J."/>
            <person name="Ferrer M."/>
        </authorList>
    </citation>
    <scope>NUCLEOTIDE SEQUENCE</scope>
</reference>
<dbReference type="EMBL" id="AUZZ01008021">
    <property type="protein sequence ID" value="EQD39753.1"/>
    <property type="molecule type" value="Genomic_DNA"/>
</dbReference>
<name>T0Z3S1_9ZZZZ</name>
<dbReference type="Gene3D" id="1.10.10.10">
    <property type="entry name" value="Winged helix-like DNA-binding domain superfamily/Winged helix DNA-binding domain"/>
    <property type="match status" value="1"/>
</dbReference>
<accession>T0Z3S1</accession>
<organism evidence="1">
    <name type="scientific">mine drainage metagenome</name>
    <dbReference type="NCBI Taxonomy" id="410659"/>
    <lineage>
        <taxon>unclassified sequences</taxon>
        <taxon>metagenomes</taxon>
        <taxon>ecological metagenomes</taxon>
    </lineage>
</organism>
<proteinExistence type="predicted"/>
<gene>
    <name evidence="1" type="ORF">B2A_11117</name>
</gene>